<proteinExistence type="predicted"/>
<name>A0ABV6FK44_9BURK</name>
<dbReference type="Proteomes" id="UP001589773">
    <property type="component" value="Unassembled WGS sequence"/>
</dbReference>
<organism evidence="1 2">
    <name type="scientific">Massilia consociata</name>
    <dbReference type="NCBI Taxonomy" id="760117"/>
    <lineage>
        <taxon>Bacteria</taxon>
        <taxon>Pseudomonadati</taxon>
        <taxon>Pseudomonadota</taxon>
        <taxon>Betaproteobacteria</taxon>
        <taxon>Burkholderiales</taxon>
        <taxon>Oxalobacteraceae</taxon>
        <taxon>Telluria group</taxon>
        <taxon>Massilia</taxon>
    </lineage>
</organism>
<gene>
    <name evidence="1" type="ORF">ACFFJK_18470</name>
</gene>
<keyword evidence="2" id="KW-1185">Reference proteome</keyword>
<protein>
    <submittedName>
        <fullName evidence="1">Uncharacterized protein</fullName>
    </submittedName>
</protein>
<evidence type="ECO:0000313" key="1">
    <source>
        <dbReference type="EMBL" id="MFC0253886.1"/>
    </source>
</evidence>
<sequence length="214" mass="23316">MDRRLLDYTPVLETFGSDEFEREAERSTDAESAPLDVSEEFSLAAELLEVSRQADLDRFLFKLIGRAGAGKRLARSPVAGELAVLLRKAARMTLRPIHRSVCWLPGLAAPVWRPDPRLVSEAGEMFGLELEGLSPEDKEFALARQFVRFASEAVRTAGRRIGEPRAVASAGLRGAARRFAPGLLARLGPAQGAGPVPTAGRWVRRDGQIIVLGC</sequence>
<reference evidence="1 2" key="1">
    <citation type="submission" date="2024-09" db="EMBL/GenBank/DDBJ databases">
        <authorList>
            <person name="Sun Q."/>
            <person name="Mori K."/>
        </authorList>
    </citation>
    <scope>NUCLEOTIDE SEQUENCE [LARGE SCALE GENOMIC DNA]</scope>
    <source>
        <strain evidence="1 2">CCM 7792</strain>
    </source>
</reference>
<comment type="caution">
    <text evidence="1">The sequence shown here is derived from an EMBL/GenBank/DDBJ whole genome shotgun (WGS) entry which is preliminary data.</text>
</comment>
<evidence type="ECO:0000313" key="2">
    <source>
        <dbReference type="Proteomes" id="UP001589773"/>
    </source>
</evidence>
<dbReference type="RefSeq" id="WP_379681077.1">
    <property type="nucleotide sequence ID" value="NZ_JBHLWP010000017.1"/>
</dbReference>
<accession>A0ABV6FK44</accession>
<dbReference type="EMBL" id="JBHLWP010000017">
    <property type="protein sequence ID" value="MFC0253886.1"/>
    <property type="molecule type" value="Genomic_DNA"/>
</dbReference>